<comment type="subunit">
    <text evidence="7">Homodimer.</text>
</comment>
<dbReference type="CDD" id="cd00438">
    <property type="entry name" value="cupin_RmlC"/>
    <property type="match status" value="1"/>
</dbReference>
<name>A0A398DZ53_9BACT</name>
<reference evidence="8 9" key="1">
    <citation type="submission" date="2018-09" db="EMBL/GenBank/DDBJ databases">
        <title>Discovery and Ecogenomic Context for Candidatus Cryosericales, a Global Caldiserica Order Active in Thawing Permafrost.</title>
        <authorList>
            <person name="Martinez M.A."/>
            <person name="Woodcroft B.J."/>
            <person name="Ignacio Espinoza J.C."/>
            <person name="Zayed A."/>
            <person name="Singleton C.M."/>
            <person name="Boyd J."/>
            <person name="Li Y.-F."/>
            <person name="Purvine S."/>
            <person name="Maughan H."/>
            <person name="Hodgkins S.B."/>
            <person name="Anderson D."/>
            <person name="Sederholm M."/>
            <person name="Temperton B."/>
            <person name="Saleska S.R."/>
            <person name="Tyson G.W."/>
            <person name="Rich V.I."/>
        </authorList>
    </citation>
    <scope>NUCLEOTIDE SEQUENCE [LARGE SCALE GENOMIC DNA]</scope>
    <source>
        <strain evidence="8 9">SMC1</strain>
    </source>
</reference>
<dbReference type="GO" id="GO:0008830">
    <property type="term" value="F:dTDP-4-dehydrorhamnose 3,5-epimerase activity"/>
    <property type="evidence" value="ECO:0007669"/>
    <property type="project" value="UniProtKB-UniRule"/>
</dbReference>
<feature type="site" description="Participates in a stacking interaction with the thymidine ring of dTDP-4-oxo-6-deoxyglucose" evidence="6">
    <location>
        <position position="140"/>
    </location>
</feature>
<proteinExistence type="inferred from homology"/>
<dbReference type="EMBL" id="QXIY01000011">
    <property type="protein sequence ID" value="RIE17187.1"/>
    <property type="molecule type" value="Genomic_DNA"/>
</dbReference>
<comment type="catalytic activity">
    <reaction evidence="1 7">
        <text>dTDP-4-dehydro-6-deoxy-alpha-D-glucose = dTDP-4-dehydro-beta-L-rhamnose</text>
        <dbReference type="Rhea" id="RHEA:16969"/>
        <dbReference type="ChEBI" id="CHEBI:57649"/>
        <dbReference type="ChEBI" id="CHEBI:62830"/>
        <dbReference type="EC" id="5.1.3.13"/>
    </reaction>
</comment>
<dbReference type="NCBIfam" id="TIGR01221">
    <property type="entry name" value="rmlC"/>
    <property type="match status" value="1"/>
</dbReference>
<comment type="caution">
    <text evidence="8">The sequence shown here is derived from an EMBL/GenBank/DDBJ whole genome shotgun (WGS) entry which is preliminary data.</text>
</comment>
<dbReference type="GO" id="GO:0000271">
    <property type="term" value="P:polysaccharide biosynthetic process"/>
    <property type="evidence" value="ECO:0007669"/>
    <property type="project" value="TreeGrafter"/>
</dbReference>
<evidence type="ECO:0000256" key="7">
    <source>
        <dbReference type="RuleBase" id="RU364069"/>
    </source>
</evidence>
<dbReference type="GO" id="GO:0019305">
    <property type="term" value="P:dTDP-rhamnose biosynthetic process"/>
    <property type="evidence" value="ECO:0007669"/>
    <property type="project" value="UniProtKB-UniRule"/>
</dbReference>
<dbReference type="Pfam" id="PF00908">
    <property type="entry name" value="dTDP_sugar_isom"/>
    <property type="match status" value="1"/>
</dbReference>
<evidence type="ECO:0000256" key="3">
    <source>
        <dbReference type="ARBA" id="ARBA00012098"/>
    </source>
</evidence>
<keyword evidence="7 8" id="KW-0413">Isomerase</keyword>
<sequence>MSEHFTFHTTDLPGVQWIEPVVHGDERGFFMETYRARDFAAAGIWDVFVQDNHSRSARGILRGLHLQKVHPQAKLVRCIAGAVWDVAVDVDPTSPMFGRWFGIELSAVNRRQLYIPAGMAHGFLALEDGTEFVYKCSTEYDPEDEAGIVWSDQQLHVGWPLQGVGTPVVSLRDAGLPTLTQYLKERGQ</sequence>
<evidence type="ECO:0000256" key="5">
    <source>
        <dbReference type="PIRSR" id="PIRSR600888-1"/>
    </source>
</evidence>
<dbReference type="PANTHER" id="PTHR21047:SF2">
    <property type="entry name" value="THYMIDINE DIPHOSPHO-4-KETO-RHAMNOSE 3,5-EPIMERASE"/>
    <property type="match status" value="1"/>
</dbReference>
<organism evidence="8 9">
    <name type="scientific">Candidatus Cryosericum septentrionale</name>
    <dbReference type="NCBI Taxonomy" id="2290913"/>
    <lineage>
        <taxon>Bacteria</taxon>
        <taxon>Pseudomonadati</taxon>
        <taxon>Caldisericota/Cryosericota group</taxon>
        <taxon>Candidatus Cryosericota</taxon>
        <taxon>Candidatus Cryosericia</taxon>
        <taxon>Candidatus Cryosericales</taxon>
        <taxon>Candidatus Cryosericaceae</taxon>
        <taxon>Candidatus Cryosericum</taxon>
    </lineage>
</organism>
<protein>
    <recommendedName>
        <fullName evidence="4 7">dTDP-4-dehydrorhamnose 3,5-epimerase</fullName>
        <ecNumber evidence="3 7">5.1.3.13</ecNumber>
    </recommendedName>
    <alternativeName>
        <fullName evidence="7">Thymidine diphospho-4-keto-rhamnose 3,5-epimerase</fullName>
    </alternativeName>
</protein>
<evidence type="ECO:0000313" key="8">
    <source>
        <dbReference type="EMBL" id="RIE17187.1"/>
    </source>
</evidence>
<evidence type="ECO:0000256" key="4">
    <source>
        <dbReference type="ARBA" id="ARBA00019595"/>
    </source>
</evidence>
<dbReference type="Proteomes" id="UP000266113">
    <property type="component" value="Unassembled WGS sequence"/>
</dbReference>
<feature type="active site" description="Proton donor" evidence="5">
    <location>
        <position position="134"/>
    </location>
</feature>
<dbReference type="AlphaFoldDB" id="A0A398DZ53"/>
<dbReference type="SUPFAM" id="SSF51182">
    <property type="entry name" value="RmlC-like cupins"/>
    <property type="match status" value="1"/>
</dbReference>
<dbReference type="InterPro" id="IPR011051">
    <property type="entry name" value="RmlC_Cupin_sf"/>
</dbReference>
<accession>A0A398DZ53</accession>
<dbReference type="InterPro" id="IPR014710">
    <property type="entry name" value="RmlC-like_jellyroll"/>
</dbReference>
<dbReference type="RefSeq" id="WP_119085329.1">
    <property type="nucleotide sequence ID" value="NZ_QXIY01000011.1"/>
</dbReference>
<dbReference type="InterPro" id="IPR000888">
    <property type="entry name" value="RmlC-like"/>
</dbReference>
<feature type="active site" description="Proton acceptor" evidence="5">
    <location>
        <position position="65"/>
    </location>
</feature>
<dbReference type="EC" id="5.1.3.13" evidence="3 7"/>
<dbReference type="UniPathway" id="UPA00124"/>
<evidence type="ECO:0000256" key="2">
    <source>
        <dbReference type="ARBA" id="ARBA00001997"/>
    </source>
</evidence>
<comment type="similarity">
    <text evidence="7">Belongs to the dTDP-4-dehydrorhamnose 3,5-epimerase family.</text>
</comment>
<comment type="function">
    <text evidence="2 7">Catalyzes the epimerization of the C3' and C5'positions of dTDP-6-deoxy-D-xylo-4-hexulose, forming dTDP-6-deoxy-L-lyxo-4-hexulose.</text>
</comment>
<dbReference type="OrthoDB" id="9800680at2"/>
<keyword evidence="9" id="KW-1185">Reference proteome</keyword>
<dbReference type="GO" id="GO:0005829">
    <property type="term" value="C:cytosol"/>
    <property type="evidence" value="ECO:0007669"/>
    <property type="project" value="TreeGrafter"/>
</dbReference>
<comment type="pathway">
    <text evidence="7">Carbohydrate biosynthesis; dTDP-L-rhamnose biosynthesis.</text>
</comment>
<evidence type="ECO:0000313" key="9">
    <source>
        <dbReference type="Proteomes" id="UP000266113"/>
    </source>
</evidence>
<dbReference type="PANTHER" id="PTHR21047">
    <property type="entry name" value="DTDP-6-DEOXY-D-GLUCOSE-3,5 EPIMERASE"/>
    <property type="match status" value="1"/>
</dbReference>
<gene>
    <name evidence="8" type="primary">rfbC</name>
    <name evidence="8" type="ORF">SMC1_03000</name>
</gene>
<dbReference type="Gene3D" id="2.60.120.10">
    <property type="entry name" value="Jelly Rolls"/>
    <property type="match status" value="1"/>
</dbReference>
<evidence type="ECO:0000256" key="1">
    <source>
        <dbReference type="ARBA" id="ARBA00001298"/>
    </source>
</evidence>
<evidence type="ECO:0000256" key="6">
    <source>
        <dbReference type="PIRSR" id="PIRSR600888-3"/>
    </source>
</evidence>